<dbReference type="InterPro" id="IPR026392">
    <property type="entry name" value="Exo/Archaeosortase_dom"/>
</dbReference>
<dbReference type="NCBIfam" id="TIGR04476">
    <property type="entry name" value="exosort_XrtN"/>
    <property type="match status" value="1"/>
</dbReference>
<feature type="transmembrane region" description="Helical" evidence="8">
    <location>
        <begin position="218"/>
        <end position="242"/>
    </location>
</feature>
<dbReference type="RefSeq" id="WP_118956181.1">
    <property type="nucleotide sequence ID" value="NZ_QHCR01000005.1"/>
</dbReference>
<organism evidence="9 10">
    <name type="scientific">Leptospira yasudae</name>
    <dbReference type="NCBI Taxonomy" id="2202201"/>
    <lineage>
        <taxon>Bacteria</taxon>
        <taxon>Pseudomonadati</taxon>
        <taxon>Spirochaetota</taxon>
        <taxon>Spirochaetia</taxon>
        <taxon>Leptospirales</taxon>
        <taxon>Leptospiraceae</taxon>
        <taxon>Leptospira</taxon>
    </lineage>
</organism>
<feature type="transmembrane region" description="Helical" evidence="8">
    <location>
        <begin position="132"/>
        <end position="152"/>
    </location>
</feature>
<keyword evidence="6 8" id="KW-1133">Transmembrane helix</keyword>
<keyword evidence="3" id="KW-0645">Protease</keyword>
<evidence type="ECO:0000313" key="10">
    <source>
        <dbReference type="Proteomes" id="UP000285569"/>
    </source>
</evidence>
<reference evidence="10" key="1">
    <citation type="submission" date="2018-05" db="EMBL/GenBank/DDBJ databases">
        <title>Leptospira yasudae sp. nov. and Leptospira stimsonii sp. nov., two pathogenic species of the genus Leptospira isolated from environmental sources.</title>
        <authorList>
            <person name="Casanovas-Massana A."/>
            <person name="Hamond C."/>
            <person name="Santos L.A."/>
            <person name="Hacker K.P."/>
            <person name="Balassiano I."/>
            <person name="Medeiros M.A."/>
            <person name="Reis M.G."/>
            <person name="Ko A.I."/>
            <person name="Wunder E.A."/>
        </authorList>
    </citation>
    <scope>NUCLEOTIDE SEQUENCE [LARGE SCALE GENOMIC DNA]</scope>
    <source>
        <strain evidence="10">B21</strain>
    </source>
</reference>
<comment type="caution">
    <text evidence="9">The sequence shown here is derived from an EMBL/GenBank/DDBJ whole genome shotgun (WGS) entry which is preliminary data.</text>
</comment>
<comment type="subcellular location">
    <subcellularLocation>
        <location evidence="1">Cell membrane</location>
        <topology evidence="1">Multi-pass membrane protein</topology>
    </subcellularLocation>
</comment>
<name>A0ABX9M2Y4_9LEPT</name>
<sequence>MTATSAFIASTGRPSFYVGLLAFVCVIPMFKVGFDSLGARSIAELYPVLFLPLFVRLTNEEEGGIVSLAIRRIFKRWKLFSIVSEKVLWFVPGSSFLICGILFQRSSLIWIGSFWNALAVLHTSGIRFSWPAPFLILAIPPITGFGSLFLGYKLRLIVTEICVQGMRWIDAGSIAVGNQIFFHGEWFVVDRVCEGMKMGLASLLIAAALSLRSNRIGFVLILLSVFPLWFFSNLFRVFTLVLFQIPASSWRHEFIGIVLFVCGVFIPLSIVSFVFPNIQKSESTPGSAALAIRFPSRAARLILPLLATASLFGNRIAPVPKRDWPSQISSFRLESDSTAKDPRIAVYRSGEKYLILKRDLFAIGTGHDPRICFEAVGFAFTEQTGDKGLNRGQLKSPSGAAPILFWWYSVTKNETLEGDKLSNIRSFAPFRSASDFHWRWERLWGADAIQWNLYGPDEKELRAVIGEISKEPIE</sequence>
<dbReference type="NCBIfam" id="TIGR04178">
    <property type="entry name" value="exo_archaeo"/>
    <property type="match status" value="1"/>
</dbReference>
<reference evidence="9 10" key="2">
    <citation type="journal article" date="2020" name="Int. J. Syst. Evol. Microbiol.">
        <title>Leptospira yasudae sp. nov. and Leptospira stimsonii sp. nov., two new species of the pathogenic group isolated from environmental sources.</title>
        <authorList>
            <person name="Casanovas-Massana A."/>
            <person name="Hamond C."/>
            <person name="Santos L.A."/>
            <person name="de Oliveira D."/>
            <person name="Hacker K.P."/>
            <person name="Balassiano I."/>
            <person name="Costa F."/>
            <person name="Medeiros M.A."/>
            <person name="Reis M.G."/>
            <person name="Ko A.I."/>
            <person name="Wunder E.A."/>
        </authorList>
    </citation>
    <scope>NUCLEOTIDE SEQUENCE [LARGE SCALE GENOMIC DNA]</scope>
    <source>
        <strain evidence="9 10">B21</strain>
    </source>
</reference>
<keyword evidence="2" id="KW-1003">Cell membrane</keyword>
<gene>
    <name evidence="9" type="primary">xrtN</name>
    <name evidence="9" type="ORF">DLM77_11370</name>
</gene>
<proteinExistence type="predicted"/>
<dbReference type="EMBL" id="QHCR01000005">
    <property type="protein sequence ID" value="RHX79494.1"/>
    <property type="molecule type" value="Genomic_DNA"/>
</dbReference>
<dbReference type="Proteomes" id="UP000285569">
    <property type="component" value="Unassembled WGS sequence"/>
</dbReference>
<evidence type="ECO:0000313" key="9">
    <source>
        <dbReference type="EMBL" id="RHX79494.1"/>
    </source>
</evidence>
<evidence type="ECO:0000256" key="1">
    <source>
        <dbReference type="ARBA" id="ARBA00004651"/>
    </source>
</evidence>
<dbReference type="Pfam" id="PF09721">
    <property type="entry name" value="Exosortase_EpsH"/>
    <property type="match status" value="1"/>
</dbReference>
<evidence type="ECO:0000256" key="6">
    <source>
        <dbReference type="ARBA" id="ARBA00022989"/>
    </source>
</evidence>
<evidence type="ECO:0000256" key="8">
    <source>
        <dbReference type="SAM" id="Phobius"/>
    </source>
</evidence>
<feature type="transmembrane region" description="Helical" evidence="8">
    <location>
        <begin position="15"/>
        <end position="34"/>
    </location>
</feature>
<protein>
    <submittedName>
        <fullName evidence="9">Exosortase N</fullName>
    </submittedName>
</protein>
<accession>A0ABX9M2Y4</accession>
<dbReference type="InterPro" id="IPR031006">
    <property type="entry name" value="Exosort_XrtN"/>
</dbReference>
<evidence type="ECO:0000256" key="2">
    <source>
        <dbReference type="ARBA" id="ARBA00022475"/>
    </source>
</evidence>
<keyword evidence="4 8" id="KW-0812">Transmembrane</keyword>
<evidence type="ECO:0000256" key="7">
    <source>
        <dbReference type="ARBA" id="ARBA00023136"/>
    </source>
</evidence>
<evidence type="ECO:0000256" key="3">
    <source>
        <dbReference type="ARBA" id="ARBA00022670"/>
    </source>
</evidence>
<keyword evidence="7 8" id="KW-0472">Membrane</keyword>
<evidence type="ECO:0000256" key="5">
    <source>
        <dbReference type="ARBA" id="ARBA00022801"/>
    </source>
</evidence>
<evidence type="ECO:0000256" key="4">
    <source>
        <dbReference type="ARBA" id="ARBA00022692"/>
    </source>
</evidence>
<keyword evidence="10" id="KW-1185">Reference proteome</keyword>
<feature type="transmembrane region" description="Helical" evidence="8">
    <location>
        <begin position="254"/>
        <end position="275"/>
    </location>
</feature>
<feature type="transmembrane region" description="Helical" evidence="8">
    <location>
        <begin position="87"/>
        <end position="112"/>
    </location>
</feature>
<keyword evidence="5" id="KW-0378">Hydrolase</keyword>
<dbReference type="InterPro" id="IPR019127">
    <property type="entry name" value="Exosortase"/>
</dbReference>